<evidence type="ECO:0000256" key="10">
    <source>
        <dbReference type="ARBA" id="ARBA00049285"/>
    </source>
</evidence>
<feature type="binding site" evidence="11">
    <location>
        <position position="295"/>
    </location>
    <ligand>
        <name>L-glutamine</name>
        <dbReference type="ChEBI" id="CHEBI:58359"/>
    </ligand>
</feature>
<dbReference type="OrthoDB" id="9804328at2"/>
<dbReference type="Pfam" id="PF00117">
    <property type="entry name" value="GATase"/>
    <property type="match status" value="1"/>
</dbReference>
<comment type="pathway">
    <text evidence="2 11">Amino-acid biosynthesis; L-arginine biosynthesis; carbamoyl phosphate from bicarbonate: step 1/1.</text>
</comment>
<dbReference type="PROSITE" id="PS51273">
    <property type="entry name" value="GATASE_TYPE_1"/>
    <property type="match status" value="1"/>
</dbReference>
<comment type="function">
    <text evidence="11">Small subunit of the glutamine-dependent carbamoyl phosphate synthetase (CPSase). CPSase catalyzes the formation of carbamoyl phosphate from the ammonia moiety of glutamine, carbonate, and phosphate donated by ATP, constituting the first step of 2 biosynthetic pathways, one leading to arginine and/or urea and the other to pyrimidine nucleotides. The small subunit (glutamine amidotransferase) binds and cleaves glutamine to supply the large subunit with the substrate ammonia.</text>
</comment>
<dbReference type="Proteomes" id="UP000199220">
    <property type="component" value="Unassembled WGS sequence"/>
</dbReference>
<evidence type="ECO:0000256" key="8">
    <source>
        <dbReference type="ARBA" id="ARBA00022975"/>
    </source>
</evidence>
<dbReference type="EC" id="6.3.5.5" evidence="11"/>
<dbReference type="GO" id="GO:0006207">
    <property type="term" value="P:'de novo' pyrimidine nucleobase biosynthetic process"/>
    <property type="evidence" value="ECO:0007669"/>
    <property type="project" value="InterPro"/>
</dbReference>
<comment type="similarity">
    <text evidence="3 11">Belongs to the CarA family.</text>
</comment>
<dbReference type="FunFam" id="3.50.30.20:FF:000001">
    <property type="entry name" value="Carbamoyl-phosphate synthase small chain"/>
    <property type="match status" value="1"/>
</dbReference>
<keyword evidence="6 11" id="KW-0067">ATP-binding</keyword>
<dbReference type="PANTHER" id="PTHR43418:SF7">
    <property type="entry name" value="CARBAMOYL-PHOSPHATE SYNTHASE SMALL CHAIN"/>
    <property type="match status" value="1"/>
</dbReference>
<comment type="subunit">
    <text evidence="11">Composed of two chains; the small (or glutamine) chain promotes the hydrolysis of glutamine to ammonia, which is used by the large (or ammonia) chain to synthesize carbamoyl phosphate. Tetramer of heterodimers (alpha,beta)4.</text>
</comment>
<feature type="binding site" evidence="11">
    <location>
        <position position="338"/>
    </location>
    <ligand>
        <name>L-glutamine</name>
        <dbReference type="ChEBI" id="CHEBI:58359"/>
    </ligand>
</feature>
<dbReference type="EMBL" id="FNTX01000001">
    <property type="protein sequence ID" value="SEE06935.1"/>
    <property type="molecule type" value="Genomic_DNA"/>
</dbReference>
<feature type="region of interest" description="Disordered" evidence="12">
    <location>
        <begin position="1"/>
        <end position="30"/>
    </location>
</feature>
<comment type="catalytic activity">
    <reaction evidence="10 11">
        <text>L-glutamine + H2O = L-glutamate + NH4(+)</text>
        <dbReference type="Rhea" id="RHEA:15889"/>
        <dbReference type="ChEBI" id="CHEBI:15377"/>
        <dbReference type="ChEBI" id="CHEBI:28938"/>
        <dbReference type="ChEBI" id="CHEBI:29985"/>
        <dbReference type="ChEBI" id="CHEBI:58359"/>
    </reaction>
</comment>
<dbReference type="GO" id="GO:0006526">
    <property type="term" value="P:L-arginine biosynthetic process"/>
    <property type="evidence" value="ECO:0007669"/>
    <property type="project" value="UniProtKB-UniRule"/>
</dbReference>
<evidence type="ECO:0000256" key="2">
    <source>
        <dbReference type="ARBA" id="ARBA00005077"/>
    </source>
</evidence>
<evidence type="ECO:0000313" key="14">
    <source>
        <dbReference type="EMBL" id="SEE06935.1"/>
    </source>
</evidence>
<feature type="binding site" evidence="11">
    <location>
        <position position="268"/>
    </location>
    <ligand>
        <name>L-glutamine</name>
        <dbReference type="ChEBI" id="CHEBI:58359"/>
    </ligand>
</feature>
<evidence type="ECO:0000256" key="7">
    <source>
        <dbReference type="ARBA" id="ARBA00022962"/>
    </source>
</evidence>
<evidence type="ECO:0000256" key="9">
    <source>
        <dbReference type="ARBA" id="ARBA00048816"/>
    </source>
</evidence>
<keyword evidence="7 11" id="KW-0315">Glutamine amidotransferase</keyword>
<dbReference type="GO" id="GO:0044205">
    <property type="term" value="P:'de novo' UMP biosynthetic process"/>
    <property type="evidence" value="ECO:0007669"/>
    <property type="project" value="UniProtKB-UniRule"/>
</dbReference>
<evidence type="ECO:0000256" key="11">
    <source>
        <dbReference type="HAMAP-Rule" id="MF_01209"/>
    </source>
</evidence>
<feature type="domain" description="Carbamoyl-phosphate synthase small subunit N-terminal" evidence="13">
    <location>
        <begin position="30"/>
        <end position="160"/>
    </location>
</feature>
<keyword evidence="8 11" id="KW-0665">Pyrimidine biosynthesis</keyword>
<dbReference type="SUPFAM" id="SSF52317">
    <property type="entry name" value="Class I glutamine amidotransferase-like"/>
    <property type="match status" value="1"/>
</dbReference>
<dbReference type="InterPro" id="IPR029062">
    <property type="entry name" value="Class_I_gatase-like"/>
</dbReference>
<evidence type="ECO:0000256" key="6">
    <source>
        <dbReference type="ARBA" id="ARBA00022840"/>
    </source>
</evidence>
<evidence type="ECO:0000313" key="15">
    <source>
        <dbReference type="Proteomes" id="UP000199220"/>
    </source>
</evidence>
<dbReference type="PRINTS" id="PR00096">
    <property type="entry name" value="GATASE"/>
</dbReference>
<evidence type="ECO:0000256" key="3">
    <source>
        <dbReference type="ARBA" id="ARBA00007800"/>
    </source>
</evidence>
<dbReference type="Gene3D" id="3.50.30.20">
    <property type="entry name" value="Carbamoyl-phosphate synthase small subunit, N-terminal domain"/>
    <property type="match status" value="1"/>
</dbReference>
<dbReference type="CDD" id="cd01744">
    <property type="entry name" value="GATase1_CPSase"/>
    <property type="match status" value="1"/>
</dbReference>
<comment type="catalytic activity">
    <reaction evidence="9 11">
        <text>hydrogencarbonate + L-glutamine + 2 ATP + H2O = carbamoyl phosphate + L-glutamate + 2 ADP + phosphate + 2 H(+)</text>
        <dbReference type="Rhea" id="RHEA:18633"/>
        <dbReference type="ChEBI" id="CHEBI:15377"/>
        <dbReference type="ChEBI" id="CHEBI:15378"/>
        <dbReference type="ChEBI" id="CHEBI:17544"/>
        <dbReference type="ChEBI" id="CHEBI:29985"/>
        <dbReference type="ChEBI" id="CHEBI:30616"/>
        <dbReference type="ChEBI" id="CHEBI:43474"/>
        <dbReference type="ChEBI" id="CHEBI:58228"/>
        <dbReference type="ChEBI" id="CHEBI:58359"/>
        <dbReference type="ChEBI" id="CHEBI:456216"/>
        <dbReference type="EC" id="6.3.5.5"/>
    </reaction>
</comment>
<dbReference type="Gene3D" id="3.40.50.880">
    <property type="match status" value="1"/>
</dbReference>
<dbReference type="NCBIfam" id="TIGR01368">
    <property type="entry name" value="CPSaseIIsmall"/>
    <property type="match status" value="1"/>
</dbReference>
<keyword evidence="11" id="KW-0055">Arginine biosynthesis</keyword>
<gene>
    <name evidence="11" type="primary">carA</name>
    <name evidence="14" type="ORF">SAMN04488554_1447</name>
</gene>
<evidence type="ECO:0000259" key="13">
    <source>
        <dbReference type="SMART" id="SM01097"/>
    </source>
</evidence>
<evidence type="ECO:0000256" key="1">
    <source>
        <dbReference type="ARBA" id="ARBA00004812"/>
    </source>
</evidence>
<dbReference type="PRINTS" id="PR00099">
    <property type="entry name" value="CPSGATASE"/>
</dbReference>
<keyword evidence="5 11" id="KW-0547">Nucleotide-binding</keyword>
<dbReference type="SUPFAM" id="SSF52021">
    <property type="entry name" value="Carbamoyl phosphate synthetase, small subunit N-terminal domain"/>
    <property type="match status" value="1"/>
</dbReference>
<dbReference type="GO" id="GO:0004088">
    <property type="term" value="F:carbamoyl-phosphate synthase (glutamine-hydrolyzing) activity"/>
    <property type="evidence" value="ECO:0007669"/>
    <property type="project" value="UniProtKB-UniRule"/>
</dbReference>
<dbReference type="AlphaFoldDB" id="A0A1H5FU37"/>
<dbReference type="GO" id="GO:0005524">
    <property type="term" value="F:ATP binding"/>
    <property type="evidence" value="ECO:0007669"/>
    <property type="project" value="UniProtKB-UniRule"/>
</dbReference>
<dbReference type="InterPro" id="IPR017926">
    <property type="entry name" value="GATASE"/>
</dbReference>
<feature type="active site" evidence="11">
    <location>
        <position position="388"/>
    </location>
</feature>
<organism evidence="14 15">
    <name type="scientific">Ruania alba</name>
    <dbReference type="NCBI Taxonomy" id="648782"/>
    <lineage>
        <taxon>Bacteria</taxon>
        <taxon>Bacillati</taxon>
        <taxon>Actinomycetota</taxon>
        <taxon>Actinomycetes</taxon>
        <taxon>Micrococcales</taxon>
        <taxon>Ruaniaceae</taxon>
        <taxon>Ruania</taxon>
    </lineage>
</organism>
<dbReference type="InterPro" id="IPR006274">
    <property type="entry name" value="CarbamoylP_synth_ssu"/>
</dbReference>
<proteinExistence type="inferred from homology"/>
<dbReference type="RefSeq" id="WP_089772303.1">
    <property type="nucleotide sequence ID" value="NZ_FNTX01000001.1"/>
</dbReference>
<dbReference type="STRING" id="648782.SAMN04488554_1447"/>
<feature type="binding site" evidence="11">
    <location>
        <position position="336"/>
    </location>
    <ligand>
        <name>L-glutamine</name>
        <dbReference type="ChEBI" id="CHEBI:58359"/>
    </ligand>
</feature>
<dbReference type="InterPro" id="IPR050472">
    <property type="entry name" value="Anth_synth/Amidotransfase"/>
</dbReference>
<dbReference type="InterPro" id="IPR002474">
    <property type="entry name" value="CarbamoylP_synth_ssu_N"/>
</dbReference>
<keyword evidence="4 11" id="KW-0436">Ligase</keyword>
<evidence type="ECO:0000256" key="5">
    <source>
        <dbReference type="ARBA" id="ARBA00022741"/>
    </source>
</evidence>
<evidence type="ECO:0000256" key="12">
    <source>
        <dbReference type="SAM" id="MobiDB-lite"/>
    </source>
</evidence>
<dbReference type="UniPathway" id="UPA00068">
    <property type="reaction ID" value="UER00171"/>
</dbReference>
<dbReference type="HAMAP" id="MF_01209">
    <property type="entry name" value="CPSase_S_chain"/>
    <property type="match status" value="1"/>
</dbReference>
<feature type="active site" evidence="11">
    <location>
        <position position="390"/>
    </location>
</feature>
<feature type="active site" description="Nucleophile" evidence="11">
    <location>
        <position position="294"/>
    </location>
</feature>
<dbReference type="SMART" id="SM01097">
    <property type="entry name" value="CPSase_sm_chain"/>
    <property type="match status" value="1"/>
</dbReference>
<dbReference type="InterPro" id="IPR035686">
    <property type="entry name" value="CPSase_GATase1"/>
</dbReference>
<dbReference type="UniPathway" id="UPA00070">
    <property type="reaction ID" value="UER00115"/>
</dbReference>
<accession>A0A1H5FU37</accession>
<dbReference type="NCBIfam" id="NF009475">
    <property type="entry name" value="PRK12838.1"/>
    <property type="match status" value="1"/>
</dbReference>
<sequence length="416" mass="44280">MTTPPLTKDHTVPVTHSPSGSTSPTQGGDDRAWLVLEDGTVLRGRAYGARGATFGEIVFSTGMTGYQETLTDPSYHQQIVVMTAPHIGNTGVNDEDAESDRIWVSGYVLRDPARRASNWRSERSLEAELEAQGIVSIAEVDTRALTRHLREGGVLRAGIFSGDSLPETSGPRAEQDLLDQVLASPPMEGADLSAAVTTAEPYVVEPTGEFAGREPVGVVAAVDLGIKAMTPQRMAERGLRVHVLPASATLADIRATGADGVFFSNGPGDPKTAEHAIEVLRGVLDAKIPFFGICFGNQLLGRALGFGTYKLGYGHRGINQPVQDVTTGKVEVTAHNHGFAVDAPIGAETTAPHDERYGRVIVSHVGLNDNVVEGLQCLDIPAFSVQYHPEAAAGPHDAAYLFDRFVDLLTTVKDNA</sequence>
<feature type="binding site" evidence="11">
    <location>
        <position position="266"/>
    </location>
    <ligand>
        <name>L-glutamine</name>
        <dbReference type="ChEBI" id="CHEBI:58359"/>
    </ligand>
</feature>
<feature type="binding site" evidence="11">
    <location>
        <position position="298"/>
    </location>
    <ligand>
        <name>L-glutamine</name>
        <dbReference type="ChEBI" id="CHEBI:58359"/>
    </ligand>
</feature>
<dbReference type="PRINTS" id="PR00097">
    <property type="entry name" value="ANTSNTHASEII"/>
</dbReference>
<keyword evidence="15" id="KW-1185">Reference proteome</keyword>
<dbReference type="GO" id="GO:0006541">
    <property type="term" value="P:glutamine metabolic process"/>
    <property type="evidence" value="ECO:0007669"/>
    <property type="project" value="InterPro"/>
</dbReference>
<feature type="binding site" evidence="11">
    <location>
        <position position="339"/>
    </location>
    <ligand>
        <name>L-glutamine</name>
        <dbReference type="ChEBI" id="CHEBI:58359"/>
    </ligand>
</feature>
<dbReference type="Pfam" id="PF00988">
    <property type="entry name" value="CPSase_sm_chain"/>
    <property type="match status" value="1"/>
</dbReference>
<feature type="compositionally biased region" description="Low complexity" evidence="12">
    <location>
        <begin position="12"/>
        <end position="27"/>
    </location>
</feature>
<protein>
    <recommendedName>
        <fullName evidence="11">Carbamoyl phosphate synthase small chain</fullName>
        <ecNumber evidence="11">6.3.5.5</ecNumber>
    </recommendedName>
    <alternativeName>
        <fullName evidence="11">Carbamoyl phosphate synthetase glutamine chain</fullName>
    </alternativeName>
</protein>
<feature type="region of interest" description="CPSase" evidence="11">
    <location>
        <begin position="1"/>
        <end position="213"/>
    </location>
</feature>
<keyword evidence="11" id="KW-0028">Amino-acid biosynthesis</keyword>
<dbReference type="InterPro" id="IPR036480">
    <property type="entry name" value="CarbP_synth_ssu_N_sf"/>
</dbReference>
<dbReference type="PANTHER" id="PTHR43418">
    <property type="entry name" value="MULTIFUNCTIONAL TRYPTOPHAN BIOSYNTHESIS PROTEIN-RELATED"/>
    <property type="match status" value="1"/>
</dbReference>
<dbReference type="GO" id="GO:0004359">
    <property type="term" value="F:glutaminase activity"/>
    <property type="evidence" value="ECO:0007669"/>
    <property type="project" value="RHEA"/>
</dbReference>
<comment type="pathway">
    <text evidence="1 11">Pyrimidine metabolism; UMP biosynthesis via de novo pathway; (S)-dihydroorotate from bicarbonate: step 1/3.</text>
</comment>
<reference evidence="15" key="1">
    <citation type="submission" date="2016-10" db="EMBL/GenBank/DDBJ databases">
        <authorList>
            <person name="Varghese N."/>
            <person name="Submissions S."/>
        </authorList>
    </citation>
    <scope>NUCLEOTIDE SEQUENCE [LARGE SCALE GENOMIC DNA]</scope>
    <source>
        <strain evidence="15">DSM 21368</strain>
    </source>
</reference>
<feature type="binding site" evidence="11">
    <location>
        <position position="74"/>
    </location>
    <ligand>
        <name>L-glutamine</name>
        <dbReference type="ChEBI" id="CHEBI:58359"/>
    </ligand>
</feature>
<evidence type="ECO:0000256" key="4">
    <source>
        <dbReference type="ARBA" id="ARBA00022598"/>
    </source>
</evidence>
<name>A0A1H5FU37_9MICO</name>